<feature type="compositionally biased region" description="Low complexity" evidence="5">
    <location>
        <begin position="908"/>
        <end position="918"/>
    </location>
</feature>
<gene>
    <name evidence="7" type="ORF">GFSPODELE1_LOCUS148</name>
</gene>
<accession>A0ABP1CEU3</accession>
<feature type="region of interest" description="Disordered" evidence="5">
    <location>
        <begin position="579"/>
        <end position="603"/>
    </location>
</feature>
<dbReference type="PROSITE" id="PS51477">
    <property type="entry name" value="PAH"/>
    <property type="match status" value="2"/>
</dbReference>
<dbReference type="Proteomes" id="UP001497453">
    <property type="component" value="Chromosome 1"/>
</dbReference>
<proteinExistence type="predicted"/>
<evidence type="ECO:0000259" key="6">
    <source>
        <dbReference type="SMART" id="SM00761"/>
    </source>
</evidence>
<feature type="compositionally biased region" description="Low complexity" evidence="5">
    <location>
        <begin position="41"/>
        <end position="61"/>
    </location>
</feature>
<evidence type="ECO:0000256" key="1">
    <source>
        <dbReference type="ARBA" id="ARBA00004123"/>
    </source>
</evidence>
<dbReference type="Gene3D" id="1.20.1160.11">
    <property type="entry name" value="Paired amphipathic helix"/>
    <property type="match status" value="3"/>
</dbReference>
<keyword evidence="2" id="KW-0678">Repressor</keyword>
<evidence type="ECO:0000256" key="3">
    <source>
        <dbReference type="ARBA" id="ARBA00023242"/>
    </source>
</evidence>
<evidence type="ECO:0000256" key="2">
    <source>
        <dbReference type="ARBA" id="ARBA00022491"/>
    </source>
</evidence>
<dbReference type="InterPro" id="IPR003822">
    <property type="entry name" value="PAH"/>
</dbReference>
<feature type="domain" description="Histone deacetylase interacting" evidence="6">
    <location>
        <begin position="600"/>
        <end position="699"/>
    </location>
</feature>
<dbReference type="InterPro" id="IPR013194">
    <property type="entry name" value="HDAC_interact_dom"/>
</dbReference>
<dbReference type="PANTHER" id="PTHR12346">
    <property type="entry name" value="SIN3B-RELATED"/>
    <property type="match status" value="1"/>
</dbReference>
<dbReference type="InterPro" id="IPR036600">
    <property type="entry name" value="PAH_sf"/>
</dbReference>
<name>A0ABP1CEU3_9APHY</name>
<evidence type="ECO:0000256" key="5">
    <source>
        <dbReference type="SAM" id="MobiDB-lite"/>
    </source>
</evidence>
<feature type="compositionally biased region" description="Low complexity" evidence="5">
    <location>
        <begin position="946"/>
        <end position="961"/>
    </location>
</feature>
<organism evidence="7 8">
    <name type="scientific">Somion occarium</name>
    <dbReference type="NCBI Taxonomy" id="3059160"/>
    <lineage>
        <taxon>Eukaryota</taxon>
        <taxon>Fungi</taxon>
        <taxon>Dikarya</taxon>
        <taxon>Basidiomycota</taxon>
        <taxon>Agaricomycotina</taxon>
        <taxon>Agaricomycetes</taxon>
        <taxon>Polyporales</taxon>
        <taxon>Cerrenaceae</taxon>
        <taxon>Somion</taxon>
    </lineage>
</organism>
<dbReference type="SMART" id="SM00761">
    <property type="entry name" value="HDAC_interact"/>
    <property type="match status" value="1"/>
</dbReference>
<dbReference type="Pfam" id="PF08295">
    <property type="entry name" value="Sin3_corepress"/>
    <property type="match status" value="1"/>
</dbReference>
<feature type="region of interest" description="Disordered" evidence="5">
    <location>
        <begin position="1"/>
        <end position="107"/>
    </location>
</feature>
<dbReference type="Pfam" id="PF02671">
    <property type="entry name" value="PAH"/>
    <property type="match status" value="3"/>
</dbReference>
<feature type="region of interest" description="Disordered" evidence="5">
    <location>
        <begin position="890"/>
        <end position="978"/>
    </location>
</feature>
<evidence type="ECO:0000313" key="7">
    <source>
        <dbReference type="EMBL" id="CAL1694082.1"/>
    </source>
</evidence>
<reference evidence="8" key="1">
    <citation type="submission" date="2024-04" db="EMBL/GenBank/DDBJ databases">
        <authorList>
            <person name="Shaw F."/>
            <person name="Minotto A."/>
        </authorList>
    </citation>
    <scope>NUCLEOTIDE SEQUENCE [LARGE SCALE GENOMIC DNA]</scope>
</reference>
<evidence type="ECO:0000256" key="4">
    <source>
        <dbReference type="PROSITE-ProRule" id="PRU00810"/>
    </source>
</evidence>
<dbReference type="PANTHER" id="PTHR12346:SF0">
    <property type="entry name" value="SIN3A, ISOFORM G"/>
    <property type="match status" value="1"/>
</dbReference>
<comment type="subcellular location">
    <subcellularLocation>
        <location evidence="1 4">Nucleus</location>
    </subcellularLocation>
</comment>
<dbReference type="EMBL" id="OZ037944">
    <property type="protein sequence ID" value="CAL1694082.1"/>
    <property type="molecule type" value="Genomic_DNA"/>
</dbReference>
<feature type="region of interest" description="Disordered" evidence="5">
    <location>
        <begin position="408"/>
        <end position="479"/>
    </location>
</feature>
<keyword evidence="3 4" id="KW-0539">Nucleus</keyword>
<dbReference type="InterPro" id="IPR039774">
    <property type="entry name" value="Sin3-like"/>
</dbReference>
<feature type="compositionally biased region" description="Polar residues" evidence="5">
    <location>
        <begin position="62"/>
        <end position="71"/>
    </location>
</feature>
<dbReference type="Pfam" id="PF16879">
    <property type="entry name" value="Sin3a_C"/>
    <property type="match status" value="1"/>
</dbReference>
<keyword evidence="8" id="KW-1185">Reference proteome</keyword>
<sequence length="1322" mass="148724">METPRMEKAPPLSPSAQVDDVGQLPQEPLTGPSVTHPPEDQPGSSASRPRSPQPRYQISQPHLTSSGSQQLMLDPTLVDHSPNPVSRPRTPLAKPQLEGKPLSSPNGSLIGVGEPSHLFGPEGSRPPGERQLNVTDALSYLDAVKLQFQDKPDVYNHFLDIMKDFKGQQIDTPGVIERVSMLFQGNPNLIQGFNTFLPPGYKIELSTDPRNLNGITVTTPAGVVSQPNHLMGGPMRLPRDSAQPGLLPAFPPQPPFGPPPVLPVGVGQGSRPASPMMHPIPHHMPGYVDETSPYLPGEQEAAVNLNGGRNSPMEFNHAIQFLNKIKVRYVDEPDTYKQFLEILQNFQKEQRPLLDQSQVFPQVQMLFKNAPDLMEEFRAFLPDLGDSQATLGFPGILPHAIASTSNWHQNAESPSLSAEKPKAASRRRKRIAEKEPAVLQKTAGGRASKKAKTNHKPEPASPQFAYEHLPSPQPSHLHAHQATLLSRHQQYTAHLNGTHALSLPNGSSPQGELAFFDRVKKTLENGGTYEEFLKLLNLYARDVIDVDTLIERADIFLDTDLMRQFKELMGWEERFSTIENGPPGSLRTSAPDMSAPPPDDGLGPSYRKLPASEVRLACSGRDELARSVLNDEWVSHPTWASEESGFVAHRKSNFEETLHRCEEERHDFQVHIDGLYRTIVVLDPLDARLEEMSPEERSSFRLKPDLGGSCKAIYSRTMRRIYGRDAGMEVMRGLQECPSVAIPVVLSRLKQKYEEVLRLRREWNRTWKEIDCKNFYKALDHQGITFKQNDKKNITTKSFVQEIDNARKEHKKLRDMKGGTFYGTLGPHLQYDFKHTDVLHDALKMIYTFLDHSHSQYSPSERRSVERFLRNFVPVLFTFSHQEFDAACGPTEFDHEDADNTDQRGGRRSVSGSRSTGVAPGDLRKRLLKTVQDNSPRRKKGKDSPLRSADSASPAAPRSPAVISKNLEDPESTNLHSNPEDFWIREFLGSPEEGRVSAGETPVSSRPFYANTTFYTLLRLLQLLYSRLQVCKEIGARHAREKHASLKPNPIAVQLGLEDPSGPGVVLAQAIEAVGNVGVSGEEPNVLYMYLLDACEKVFENELDQATFEEHMRWFFGTKAHQVFTLDKVITAIIKQVQTITADNKCQELWDLLQKARRGEMATIHEIVRYRREAERNAGSDEHLYKVDWDMRSRTLRIQLLGADDPSIEEDSSRLGRWRQYVGTYVTQYPTELLPQGRASRAKAEKSRLFLKRSLIDGDGADQEDVQEASSMGVSISLSTYRLQYEAGTEDVLWRVRRSEEEELFARAQARSAERIRSRWLK</sequence>
<dbReference type="InterPro" id="IPR031693">
    <property type="entry name" value="Sin3_C"/>
</dbReference>
<protein>
    <recommendedName>
        <fullName evidence="6">Histone deacetylase interacting domain-containing protein</fullName>
    </recommendedName>
</protein>
<evidence type="ECO:0000313" key="8">
    <source>
        <dbReference type="Proteomes" id="UP001497453"/>
    </source>
</evidence>
<dbReference type="SUPFAM" id="SSF47762">
    <property type="entry name" value="PAH2 domain"/>
    <property type="match status" value="3"/>
</dbReference>